<dbReference type="CDD" id="cd07041">
    <property type="entry name" value="STAS_RsbR_RsbS_like"/>
    <property type="match status" value="1"/>
</dbReference>
<evidence type="ECO:0000259" key="1">
    <source>
        <dbReference type="PROSITE" id="PS50801"/>
    </source>
</evidence>
<gene>
    <name evidence="2" type="ORF">DFH45_002907</name>
</gene>
<dbReference type="InterPro" id="IPR036513">
    <property type="entry name" value="STAS_dom_sf"/>
</dbReference>
<evidence type="ECO:0000313" key="3">
    <source>
        <dbReference type="Proteomes" id="UP000821656"/>
    </source>
</evidence>
<comment type="caution">
    <text evidence="2">The sequence shown here is derived from an EMBL/GenBank/DDBJ whole genome shotgun (WGS) entry which is preliminary data.</text>
</comment>
<dbReference type="Pfam" id="PF01740">
    <property type="entry name" value="STAS"/>
    <property type="match status" value="1"/>
</dbReference>
<dbReference type="Proteomes" id="UP000821656">
    <property type="component" value="Unassembled WGS sequence"/>
</dbReference>
<dbReference type="Gene3D" id="3.30.750.24">
    <property type="entry name" value="STAS domain"/>
    <property type="match status" value="1"/>
</dbReference>
<accession>A0A1B9BHM1</accession>
<dbReference type="PANTHER" id="PTHR33745:SF1">
    <property type="entry name" value="RSBT ANTAGONIST PROTEIN RSBS"/>
    <property type="match status" value="1"/>
</dbReference>
<proteinExistence type="predicted"/>
<sequence length="138" mass="15252">MGKIPIIKIKNFLIVSLDSDLTDKSAIELQTDILNKVYENTVKGVLIDISVLDMVDSYLGKIIADMSAMIRLLGAETVLVGMKPNVAITLVEMGFNIDGITTSMNVETGIEMLENIIKSNAIQEVFKDELMKVRNDDM</sequence>
<feature type="domain" description="STAS" evidence="1">
    <location>
        <begin position="2"/>
        <end position="113"/>
    </location>
</feature>
<dbReference type="EMBL" id="JABSXK010000001">
    <property type="protein sequence ID" value="NRV09944.1"/>
    <property type="molecule type" value="Genomic_DNA"/>
</dbReference>
<dbReference type="InterPro" id="IPR002645">
    <property type="entry name" value="STAS_dom"/>
</dbReference>
<dbReference type="SUPFAM" id="SSF52091">
    <property type="entry name" value="SpoIIaa-like"/>
    <property type="match status" value="1"/>
</dbReference>
<protein>
    <submittedName>
        <fullName evidence="2">RsbT antagonist protein RsbS</fullName>
    </submittedName>
</protein>
<name>A0A1B9BHM1_CLOBE</name>
<reference evidence="2" key="1">
    <citation type="submission" date="2020-05" db="EMBL/GenBank/DDBJ databases">
        <title>Genomic insights into acetone-butanol-ethanol (ABE) fermentation by sequencing solventogenic clostridia strains.</title>
        <authorList>
            <person name="Brown S."/>
        </authorList>
    </citation>
    <scope>NUCLEOTIDE SEQUENCE</scope>
    <source>
        <strain evidence="2">DJ126</strain>
    </source>
</reference>
<dbReference type="InterPro" id="IPR051932">
    <property type="entry name" value="Bact_StressResp_Reg"/>
</dbReference>
<dbReference type="PROSITE" id="PS50801">
    <property type="entry name" value="STAS"/>
    <property type="match status" value="1"/>
</dbReference>
<dbReference type="AlphaFoldDB" id="A0A1B9BHM1"/>
<dbReference type="PANTHER" id="PTHR33745">
    <property type="entry name" value="RSBT ANTAGONIST PROTEIN RSBS-RELATED"/>
    <property type="match status" value="1"/>
</dbReference>
<evidence type="ECO:0000313" key="2">
    <source>
        <dbReference type="EMBL" id="NRV09944.1"/>
    </source>
</evidence>
<organism evidence="2 3">
    <name type="scientific">Clostridium beijerinckii</name>
    <name type="common">Clostridium MP</name>
    <dbReference type="NCBI Taxonomy" id="1520"/>
    <lineage>
        <taxon>Bacteria</taxon>
        <taxon>Bacillati</taxon>
        <taxon>Bacillota</taxon>
        <taxon>Clostridia</taxon>
        <taxon>Eubacteriales</taxon>
        <taxon>Clostridiaceae</taxon>
        <taxon>Clostridium</taxon>
    </lineage>
</organism>
<dbReference type="RefSeq" id="WP_065418806.1">
    <property type="nucleotide sequence ID" value="NZ_CP016090.1"/>
</dbReference>